<dbReference type="Proteomes" id="UP000012174">
    <property type="component" value="Unassembled WGS sequence"/>
</dbReference>
<evidence type="ECO:0008006" key="4">
    <source>
        <dbReference type="Google" id="ProtNLM"/>
    </source>
</evidence>
<sequence length="133" mass="14356">MDPNVNLELQHGGSDSSRIKAEPQPPKTTRDEDEITPVIAPAVSQQTLVGNDGIDKMTLNTVLHSTPNGEGKAVVPPHPPGSKSVAPQANVRLPENYVVAPENLSETPDFVDCPWCQKRQKTKVVHTDSSQTT</sequence>
<evidence type="ECO:0000256" key="1">
    <source>
        <dbReference type="SAM" id="MobiDB-lite"/>
    </source>
</evidence>
<accession>M7SB74</accession>
<name>M7SB74_EUTLA</name>
<feature type="region of interest" description="Disordered" evidence="1">
    <location>
        <begin position="63"/>
        <end position="88"/>
    </location>
</feature>
<dbReference type="EMBL" id="KB707622">
    <property type="protein sequence ID" value="EMR61417.1"/>
    <property type="molecule type" value="Genomic_DNA"/>
</dbReference>
<dbReference type="AlphaFoldDB" id="M7SB74"/>
<protein>
    <recommendedName>
        <fullName evidence="4">LITAF domain-containing protein</fullName>
    </recommendedName>
</protein>
<proteinExistence type="predicted"/>
<dbReference type="HOGENOM" id="CLU_1906740_0_0_1"/>
<evidence type="ECO:0000313" key="3">
    <source>
        <dbReference type="Proteomes" id="UP000012174"/>
    </source>
</evidence>
<dbReference type="STRING" id="1287681.M7SB74"/>
<gene>
    <name evidence="2" type="ORF">UCREL1_11656</name>
</gene>
<evidence type="ECO:0000313" key="2">
    <source>
        <dbReference type="EMBL" id="EMR61417.1"/>
    </source>
</evidence>
<reference evidence="3" key="1">
    <citation type="journal article" date="2013" name="Genome Announc.">
        <title>Draft genome sequence of the grapevine dieback fungus Eutypa lata UCR-EL1.</title>
        <authorList>
            <person name="Blanco-Ulate B."/>
            <person name="Rolshausen P.E."/>
            <person name="Cantu D."/>
        </authorList>
    </citation>
    <scope>NUCLEOTIDE SEQUENCE [LARGE SCALE GENOMIC DNA]</scope>
    <source>
        <strain evidence="3">UCR-EL1</strain>
    </source>
</reference>
<organism evidence="2 3">
    <name type="scientific">Eutypa lata (strain UCR-EL1)</name>
    <name type="common">Grapevine dieback disease fungus</name>
    <name type="synonym">Eutypa armeniacae</name>
    <dbReference type="NCBI Taxonomy" id="1287681"/>
    <lineage>
        <taxon>Eukaryota</taxon>
        <taxon>Fungi</taxon>
        <taxon>Dikarya</taxon>
        <taxon>Ascomycota</taxon>
        <taxon>Pezizomycotina</taxon>
        <taxon>Sordariomycetes</taxon>
        <taxon>Xylariomycetidae</taxon>
        <taxon>Xylariales</taxon>
        <taxon>Diatrypaceae</taxon>
        <taxon>Eutypa</taxon>
    </lineage>
</organism>
<dbReference type="KEGG" id="ela:UCREL1_11656"/>
<dbReference type="OrthoDB" id="5599753at2759"/>
<keyword evidence="3" id="KW-1185">Reference proteome</keyword>
<feature type="region of interest" description="Disordered" evidence="1">
    <location>
        <begin position="1"/>
        <end position="34"/>
    </location>
</feature>